<dbReference type="InterPro" id="IPR046547">
    <property type="entry name" value="DUF6803"/>
</dbReference>
<dbReference type="eggNOG" id="ENOG502ZW9H">
    <property type="taxonomic scope" value="Bacteria"/>
</dbReference>
<dbReference type="AlphaFoldDB" id="A0A174AGR5"/>
<dbReference type="STRING" id="187979.ERS852385_01563"/>
<gene>
    <name evidence="2" type="ORF">ERS852385_01563</name>
</gene>
<evidence type="ECO:0008006" key="4">
    <source>
        <dbReference type="Google" id="ProtNLM"/>
    </source>
</evidence>
<evidence type="ECO:0000313" key="2">
    <source>
        <dbReference type="EMBL" id="CUN86676.1"/>
    </source>
</evidence>
<dbReference type="OrthoDB" id="9795105at2"/>
<dbReference type="GeneID" id="83709321"/>
<feature type="transmembrane region" description="Helical" evidence="1">
    <location>
        <begin position="88"/>
        <end position="111"/>
    </location>
</feature>
<sequence length="186" mass="20726">MMMTNYMEVLMSNQPWNLIAFMVLPVAMAELLTAAELFILARPEQSAGWKRLSHGLGIALGLYFLGVFLYFVLHILPGISLRGWIDELAIAAYLAGVLPLGAIALQELGLFGGPSAKRQWHHILLLISFLVVSHIAMIFGMVDPTLSGWQPPMPQTEMQHMGHMHHMDQTGMGSSMHHDSMHMDHN</sequence>
<feature type="transmembrane region" description="Helical" evidence="1">
    <location>
        <begin position="52"/>
        <end position="76"/>
    </location>
</feature>
<keyword evidence="1" id="KW-0812">Transmembrane</keyword>
<dbReference type="Pfam" id="PF20617">
    <property type="entry name" value="DUF6803"/>
    <property type="match status" value="1"/>
</dbReference>
<dbReference type="RefSeq" id="WP_036376925.1">
    <property type="nucleotide sequence ID" value="NZ_CABIWZ010000010.1"/>
</dbReference>
<evidence type="ECO:0000256" key="1">
    <source>
        <dbReference type="SAM" id="Phobius"/>
    </source>
</evidence>
<proteinExistence type="predicted"/>
<organism evidence="2 3">
    <name type="scientific">Mitsuokella jalaludinii</name>
    <dbReference type="NCBI Taxonomy" id="187979"/>
    <lineage>
        <taxon>Bacteria</taxon>
        <taxon>Bacillati</taxon>
        <taxon>Bacillota</taxon>
        <taxon>Negativicutes</taxon>
        <taxon>Selenomonadales</taxon>
        <taxon>Selenomonadaceae</taxon>
        <taxon>Mitsuokella</taxon>
    </lineage>
</organism>
<dbReference type="EMBL" id="CYYU01000010">
    <property type="protein sequence ID" value="CUN86676.1"/>
    <property type="molecule type" value="Genomic_DNA"/>
</dbReference>
<keyword evidence="3" id="KW-1185">Reference proteome</keyword>
<feature type="transmembrane region" description="Helical" evidence="1">
    <location>
        <begin position="123"/>
        <end position="142"/>
    </location>
</feature>
<accession>A0A174AGR5</accession>
<protein>
    <recommendedName>
        <fullName evidence="4">Permease</fullName>
    </recommendedName>
</protein>
<evidence type="ECO:0000313" key="3">
    <source>
        <dbReference type="Proteomes" id="UP000095546"/>
    </source>
</evidence>
<feature type="transmembrane region" description="Helical" evidence="1">
    <location>
        <begin position="20"/>
        <end position="40"/>
    </location>
</feature>
<keyword evidence="1" id="KW-0472">Membrane</keyword>
<name>A0A174AGR5_9FIRM</name>
<keyword evidence="1" id="KW-1133">Transmembrane helix</keyword>
<reference evidence="2 3" key="1">
    <citation type="submission" date="2015-09" db="EMBL/GenBank/DDBJ databases">
        <authorList>
            <consortium name="Pathogen Informatics"/>
        </authorList>
    </citation>
    <scope>NUCLEOTIDE SEQUENCE [LARGE SCALE GENOMIC DNA]</scope>
    <source>
        <strain evidence="2 3">2789STDY5608828</strain>
    </source>
</reference>
<dbReference type="Proteomes" id="UP000095546">
    <property type="component" value="Unassembled WGS sequence"/>
</dbReference>